<evidence type="ECO:0000313" key="3">
    <source>
        <dbReference type="Proteomes" id="UP000823561"/>
    </source>
</evidence>
<sequence length="178" mass="20240">MSWFPHVRQDLIQQPSTVTPPFEPAEHNRIYSSPSSSADFPKAPLDFKPPSLVDLACTPLGSGSGRVSPPLSYVTLQEQRCVLSWFLGWGPTQRQQFLEDLIAKAVPGKVCSLLEQLTTMQVKDRVPNIFECQLRLWTQWFESWTEEERNAFINCLEERDPIFVAHFYRGVAGTAGRN</sequence>
<dbReference type="Proteomes" id="UP000823561">
    <property type="component" value="Chromosome 1"/>
</dbReference>
<protein>
    <submittedName>
        <fullName evidence="2">Uncharacterized protein</fullName>
    </submittedName>
</protein>
<dbReference type="InterPro" id="IPR028019">
    <property type="entry name" value="DUF4508"/>
</dbReference>
<keyword evidence="3" id="KW-1185">Reference proteome</keyword>
<dbReference type="PANTHER" id="PTHR16260:SF3">
    <property type="entry name" value="CHROMOSOME 14 OPEN READING FRAME 119-LIKE-RELATED"/>
    <property type="match status" value="1"/>
</dbReference>
<comment type="caution">
    <text evidence="2">The sequence shown here is derived from an EMBL/GenBank/DDBJ whole genome shotgun (WGS) entry which is preliminary data.</text>
</comment>
<feature type="region of interest" description="Disordered" evidence="1">
    <location>
        <begin position="15"/>
        <end position="37"/>
    </location>
</feature>
<dbReference type="PANTHER" id="PTHR16260">
    <property type="entry name" value="SIMILAR TO 1700123O20RIK PROTEIN"/>
    <property type="match status" value="1"/>
</dbReference>
<evidence type="ECO:0000313" key="2">
    <source>
        <dbReference type="EMBL" id="KAG5286617.1"/>
    </source>
</evidence>
<organism evidence="2 3">
    <name type="scientific">Alosa alosa</name>
    <name type="common">allis shad</name>
    <dbReference type="NCBI Taxonomy" id="278164"/>
    <lineage>
        <taxon>Eukaryota</taxon>
        <taxon>Metazoa</taxon>
        <taxon>Chordata</taxon>
        <taxon>Craniata</taxon>
        <taxon>Vertebrata</taxon>
        <taxon>Euteleostomi</taxon>
        <taxon>Actinopterygii</taxon>
        <taxon>Neopterygii</taxon>
        <taxon>Teleostei</taxon>
        <taxon>Clupei</taxon>
        <taxon>Clupeiformes</taxon>
        <taxon>Clupeoidei</taxon>
        <taxon>Clupeidae</taxon>
        <taxon>Alosa</taxon>
    </lineage>
</organism>
<proteinExistence type="predicted"/>
<dbReference type="Pfam" id="PF14969">
    <property type="entry name" value="DUF4508"/>
    <property type="match status" value="1"/>
</dbReference>
<reference evidence="2 3" key="1">
    <citation type="submission" date="2020-10" db="EMBL/GenBank/DDBJ databases">
        <title>Chromosome-scale genome assembly of the Allis shad, Alosa alosa.</title>
        <authorList>
            <person name="Margot Z."/>
            <person name="Christophe K."/>
            <person name="Cabau C."/>
            <person name="Louis A."/>
            <person name="Berthelot C."/>
            <person name="Parey E."/>
            <person name="Roest Crollius H."/>
            <person name="Montfort J."/>
            <person name="Robinson-Rechavi M."/>
            <person name="Bucao C."/>
            <person name="Bouchez O."/>
            <person name="Gislard M."/>
            <person name="Lluch J."/>
            <person name="Milhes M."/>
            <person name="Lampietro C."/>
            <person name="Lopez Roques C."/>
            <person name="Donnadieu C."/>
            <person name="Braasch I."/>
            <person name="Desvignes T."/>
            <person name="Postlethwait J."/>
            <person name="Bobe J."/>
            <person name="Guiguen Y."/>
        </authorList>
    </citation>
    <scope>NUCLEOTIDE SEQUENCE [LARGE SCALE GENOMIC DNA]</scope>
    <source>
        <strain evidence="2">M-15738</strain>
        <tissue evidence="2">Blood</tissue>
    </source>
</reference>
<name>A0AAV6HL30_9TELE</name>
<gene>
    <name evidence="2" type="ORF">AALO_G00016950</name>
</gene>
<dbReference type="AlphaFoldDB" id="A0AAV6HL30"/>
<dbReference type="EMBL" id="JADWDJ010000001">
    <property type="protein sequence ID" value="KAG5286617.1"/>
    <property type="molecule type" value="Genomic_DNA"/>
</dbReference>
<accession>A0AAV6HL30</accession>
<evidence type="ECO:0000256" key="1">
    <source>
        <dbReference type="SAM" id="MobiDB-lite"/>
    </source>
</evidence>